<reference evidence="2 3" key="1">
    <citation type="submission" date="2019-03" db="EMBL/GenBank/DDBJ databases">
        <title>First draft genome of Liparis tanakae, snailfish: a comprehensive survey of snailfish specific genes.</title>
        <authorList>
            <person name="Kim W."/>
            <person name="Song I."/>
            <person name="Jeong J.-H."/>
            <person name="Kim D."/>
            <person name="Kim S."/>
            <person name="Ryu S."/>
            <person name="Song J.Y."/>
            <person name="Lee S.K."/>
        </authorList>
    </citation>
    <scope>NUCLEOTIDE SEQUENCE [LARGE SCALE GENOMIC DNA]</scope>
    <source>
        <tissue evidence="2">Muscle</tissue>
    </source>
</reference>
<protein>
    <submittedName>
        <fullName evidence="2">Uncharacterized protein</fullName>
    </submittedName>
</protein>
<sequence>MRSSTGAVGVKGLAQGHLNGGAPQSPGCGYRHGQENRCVQGSLSLYEKASSAWMNWTKSDDGGIRQCPDLGGQSGAVVHTWTRFRLRSLAVSTGSAFKKVVSGFGYYAKKKTAHISDTTFRLVQLSLPLLAETSQAQNTSGVELVPVLEGLLMKKELFPLHSFLHGVGWWQMHYFTTAEALLSKTPIPSAVLRGGRHSRPRRTWSVAEESWSPSASYWDDPRPEQDQTGTRPEPDQNKTRARPEPVHSQ</sequence>
<organism evidence="2 3">
    <name type="scientific">Liparis tanakae</name>
    <name type="common">Tanaka's snailfish</name>
    <dbReference type="NCBI Taxonomy" id="230148"/>
    <lineage>
        <taxon>Eukaryota</taxon>
        <taxon>Metazoa</taxon>
        <taxon>Chordata</taxon>
        <taxon>Craniata</taxon>
        <taxon>Vertebrata</taxon>
        <taxon>Euteleostomi</taxon>
        <taxon>Actinopterygii</taxon>
        <taxon>Neopterygii</taxon>
        <taxon>Teleostei</taxon>
        <taxon>Neoteleostei</taxon>
        <taxon>Acanthomorphata</taxon>
        <taxon>Eupercaria</taxon>
        <taxon>Perciformes</taxon>
        <taxon>Cottioidei</taxon>
        <taxon>Cottales</taxon>
        <taxon>Liparidae</taxon>
        <taxon>Liparis</taxon>
    </lineage>
</organism>
<keyword evidence="3" id="KW-1185">Reference proteome</keyword>
<feature type="region of interest" description="Disordered" evidence="1">
    <location>
        <begin position="1"/>
        <end position="28"/>
    </location>
</feature>
<proteinExistence type="predicted"/>
<comment type="caution">
    <text evidence="2">The sequence shown here is derived from an EMBL/GenBank/DDBJ whole genome shotgun (WGS) entry which is preliminary data.</text>
</comment>
<feature type="region of interest" description="Disordered" evidence="1">
    <location>
        <begin position="190"/>
        <end position="249"/>
    </location>
</feature>
<evidence type="ECO:0000313" key="3">
    <source>
        <dbReference type="Proteomes" id="UP000314294"/>
    </source>
</evidence>
<dbReference type="AlphaFoldDB" id="A0A4Z2H6G7"/>
<evidence type="ECO:0000313" key="2">
    <source>
        <dbReference type="EMBL" id="TNN60384.1"/>
    </source>
</evidence>
<gene>
    <name evidence="2" type="ORF">EYF80_029373</name>
</gene>
<accession>A0A4Z2H6G7</accession>
<dbReference type="EMBL" id="SRLO01000334">
    <property type="protein sequence ID" value="TNN60384.1"/>
    <property type="molecule type" value="Genomic_DNA"/>
</dbReference>
<dbReference type="Proteomes" id="UP000314294">
    <property type="component" value="Unassembled WGS sequence"/>
</dbReference>
<name>A0A4Z2H6G7_9TELE</name>
<evidence type="ECO:0000256" key="1">
    <source>
        <dbReference type="SAM" id="MobiDB-lite"/>
    </source>
</evidence>
<feature type="compositionally biased region" description="Basic and acidic residues" evidence="1">
    <location>
        <begin position="232"/>
        <end position="249"/>
    </location>
</feature>